<organism evidence="2 3">
    <name type="scientific">Flavobacterium cheongpyeongense</name>
    <dbReference type="NCBI Taxonomy" id="2212651"/>
    <lineage>
        <taxon>Bacteria</taxon>
        <taxon>Pseudomonadati</taxon>
        <taxon>Bacteroidota</taxon>
        <taxon>Flavobacteriia</taxon>
        <taxon>Flavobacteriales</taxon>
        <taxon>Flavobacteriaceae</taxon>
        <taxon>Flavobacterium</taxon>
    </lineage>
</organism>
<keyword evidence="1" id="KW-0732">Signal</keyword>
<evidence type="ECO:0000256" key="1">
    <source>
        <dbReference type="SAM" id="SignalP"/>
    </source>
</evidence>
<dbReference type="RefSeq" id="WP_110307166.1">
    <property type="nucleotide sequence ID" value="NZ_QJHK01000011.1"/>
</dbReference>
<evidence type="ECO:0008006" key="4">
    <source>
        <dbReference type="Google" id="ProtNLM"/>
    </source>
</evidence>
<proteinExistence type="predicted"/>
<protein>
    <recommendedName>
        <fullName evidence="4">DUF4468 domain-containing protein</fullName>
    </recommendedName>
</protein>
<dbReference type="EMBL" id="QJHK01000011">
    <property type="protein sequence ID" value="PXY40342.1"/>
    <property type="molecule type" value="Genomic_DNA"/>
</dbReference>
<dbReference type="AlphaFoldDB" id="A0A2V4BP79"/>
<evidence type="ECO:0000313" key="2">
    <source>
        <dbReference type="EMBL" id="PXY40342.1"/>
    </source>
</evidence>
<gene>
    <name evidence="2" type="ORF">DMB65_13540</name>
</gene>
<sequence length="181" mass="21378">MKKIQFVFLLLFISNLSFSQTNFRFYKTIEDYYNDKFIPGYKIAQNSFLYVIFAGESLLIKTDNGTERVGISHFCADFYSPEEDQLWRRYKNKSYIILAHGEFCFYVTPGFSSSPEYYSETISGPVKKFKSKVLTKRLKEKGLLEAYKKDKPKREFKDSVNDYFNKLLARNIKYVNLLNQA</sequence>
<accession>A0A2V4BP79</accession>
<keyword evidence="3" id="KW-1185">Reference proteome</keyword>
<dbReference type="Proteomes" id="UP000247903">
    <property type="component" value="Unassembled WGS sequence"/>
</dbReference>
<feature type="signal peptide" evidence="1">
    <location>
        <begin position="1"/>
        <end position="19"/>
    </location>
</feature>
<dbReference type="OrthoDB" id="9876917at2"/>
<comment type="caution">
    <text evidence="2">The sequence shown here is derived from an EMBL/GenBank/DDBJ whole genome shotgun (WGS) entry which is preliminary data.</text>
</comment>
<reference evidence="2 3" key="1">
    <citation type="submission" date="2018-05" db="EMBL/GenBank/DDBJ databases">
        <title>Flavobacterium sp. strain IMCC34759, incomplete genome.</title>
        <authorList>
            <person name="Joung Y."/>
            <person name="Cho J."/>
        </authorList>
    </citation>
    <scope>NUCLEOTIDE SEQUENCE [LARGE SCALE GENOMIC DNA]</scope>
    <source>
        <strain evidence="2 3">IMCC34759</strain>
    </source>
</reference>
<feature type="chain" id="PRO_5016043646" description="DUF4468 domain-containing protein" evidence="1">
    <location>
        <begin position="20"/>
        <end position="181"/>
    </location>
</feature>
<evidence type="ECO:0000313" key="3">
    <source>
        <dbReference type="Proteomes" id="UP000247903"/>
    </source>
</evidence>
<name>A0A2V4BP79_9FLAO</name>